<keyword evidence="3" id="KW-0560">Oxidoreductase</keyword>
<keyword evidence="2" id="KW-0521">NADP</keyword>
<protein>
    <recommendedName>
        <fullName evidence="7">NAD(P)-binding protein</fullName>
    </recommendedName>
</protein>
<dbReference type="InterPro" id="IPR020904">
    <property type="entry name" value="Sc_DH/Rdtase_CS"/>
</dbReference>
<dbReference type="InterPro" id="IPR052178">
    <property type="entry name" value="Sec_Metab_Biosynth_SDR"/>
</dbReference>
<dbReference type="PRINTS" id="PR00081">
    <property type="entry name" value="GDHRDH"/>
</dbReference>
<dbReference type="AlphaFoldDB" id="A0A8H5CCK1"/>
<proteinExistence type="inferred from homology"/>
<feature type="transmembrane region" description="Helical" evidence="4">
    <location>
        <begin position="143"/>
        <end position="163"/>
    </location>
</feature>
<evidence type="ECO:0000313" key="5">
    <source>
        <dbReference type="EMBL" id="KAF5338988.1"/>
    </source>
</evidence>
<dbReference type="OrthoDB" id="3819888at2759"/>
<dbReference type="PANTHER" id="PTHR43618:SF4">
    <property type="entry name" value="SHORT CHAIN DEHYDROGENASE_REDUCTASE FAMILY (AFU_ORTHOLOGUE AFUA_7G04540)"/>
    <property type="match status" value="1"/>
</dbReference>
<gene>
    <name evidence="5" type="ORF">D9611_008703</name>
</gene>
<sequence>MSAATTYKPNTLFDLSGRVAIVTGGGTGIGLKIASGFAAAGAKVYITGRRLEVLKKTASEWDRKIGGEIIPLQMDVTDKKSIIAARDLVKEKEGKIHILVNNAGQVGPVSNFFNKTDSPEHKDVETLGQALFDNEDMDGWKNLYQINVAALFFVTTAFLGLLAKGSEDVKDFWSNVINITSISGITSLAQEHFCYNSSKAAATHITKMLATEFALKGIAVRVNSIAPGVFESEMTYGTINGEEVDKIGKGIRPVPAKRPGSAEEMAGTALYLASRAGGYTNGQEIVVDGGYLATNP</sequence>
<dbReference type="InterPro" id="IPR002347">
    <property type="entry name" value="SDR_fam"/>
</dbReference>
<reference evidence="5 6" key="1">
    <citation type="journal article" date="2020" name="ISME J.">
        <title>Uncovering the hidden diversity of litter-decomposition mechanisms in mushroom-forming fungi.</title>
        <authorList>
            <person name="Floudas D."/>
            <person name="Bentzer J."/>
            <person name="Ahren D."/>
            <person name="Johansson T."/>
            <person name="Persson P."/>
            <person name="Tunlid A."/>
        </authorList>
    </citation>
    <scope>NUCLEOTIDE SEQUENCE [LARGE SCALE GENOMIC DNA]</scope>
    <source>
        <strain evidence="5 6">CBS 175.51</strain>
    </source>
</reference>
<dbReference type="PANTHER" id="PTHR43618">
    <property type="entry name" value="7-ALPHA-HYDROXYSTEROID DEHYDROGENASE"/>
    <property type="match status" value="1"/>
</dbReference>
<keyword evidence="4" id="KW-1133">Transmembrane helix</keyword>
<keyword evidence="4" id="KW-0812">Transmembrane</keyword>
<dbReference type="InterPro" id="IPR036291">
    <property type="entry name" value="NAD(P)-bd_dom_sf"/>
</dbReference>
<keyword evidence="6" id="KW-1185">Reference proteome</keyword>
<dbReference type="GO" id="GO:0016491">
    <property type="term" value="F:oxidoreductase activity"/>
    <property type="evidence" value="ECO:0007669"/>
    <property type="project" value="UniProtKB-KW"/>
</dbReference>
<evidence type="ECO:0000256" key="2">
    <source>
        <dbReference type="ARBA" id="ARBA00022857"/>
    </source>
</evidence>
<evidence type="ECO:0000256" key="4">
    <source>
        <dbReference type="SAM" id="Phobius"/>
    </source>
</evidence>
<comment type="caution">
    <text evidence="5">The sequence shown here is derived from an EMBL/GenBank/DDBJ whole genome shotgun (WGS) entry which is preliminary data.</text>
</comment>
<evidence type="ECO:0000256" key="3">
    <source>
        <dbReference type="ARBA" id="ARBA00023002"/>
    </source>
</evidence>
<dbReference type="PROSITE" id="PS00061">
    <property type="entry name" value="ADH_SHORT"/>
    <property type="match status" value="1"/>
</dbReference>
<evidence type="ECO:0000313" key="6">
    <source>
        <dbReference type="Proteomes" id="UP000541558"/>
    </source>
</evidence>
<evidence type="ECO:0008006" key="7">
    <source>
        <dbReference type="Google" id="ProtNLM"/>
    </source>
</evidence>
<name>A0A8H5CCK1_9AGAR</name>
<dbReference type="Gene3D" id="3.40.50.720">
    <property type="entry name" value="NAD(P)-binding Rossmann-like Domain"/>
    <property type="match status" value="1"/>
</dbReference>
<evidence type="ECO:0000256" key="1">
    <source>
        <dbReference type="ARBA" id="ARBA00006484"/>
    </source>
</evidence>
<organism evidence="5 6">
    <name type="scientific">Ephemerocybe angulata</name>
    <dbReference type="NCBI Taxonomy" id="980116"/>
    <lineage>
        <taxon>Eukaryota</taxon>
        <taxon>Fungi</taxon>
        <taxon>Dikarya</taxon>
        <taxon>Basidiomycota</taxon>
        <taxon>Agaricomycotina</taxon>
        <taxon>Agaricomycetes</taxon>
        <taxon>Agaricomycetidae</taxon>
        <taxon>Agaricales</taxon>
        <taxon>Agaricineae</taxon>
        <taxon>Psathyrellaceae</taxon>
        <taxon>Ephemerocybe</taxon>
    </lineage>
</organism>
<dbReference type="EMBL" id="JAACJK010000010">
    <property type="protein sequence ID" value="KAF5338988.1"/>
    <property type="molecule type" value="Genomic_DNA"/>
</dbReference>
<keyword evidence="4" id="KW-0472">Membrane</keyword>
<dbReference type="Proteomes" id="UP000541558">
    <property type="component" value="Unassembled WGS sequence"/>
</dbReference>
<comment type="similarity">
    <text evidence="1">Belongs to the short-chain dehydrogenases/reductases (SDR) family.</text>
</comment>
<dbReference type="SUPFAM" id="SSF51735">
    <property type="entry name" value="NAD(P)-binding Rossmann-fold domains"/>
    <property type="match status" value="1"/>
</dbReference>
<accession>A0A8H5CCK1</accession>
<dbReference type="PRINTS" id="PR00080">
    <property type="entry name" value="SDRFAMILY"/>
</dbReference>
<dbReference type="Pfam" id="PF13561">
    <property type="entry name" value="adh_short_C2"/>
    <property type="match status" value="1"/>
</dbReference>